<dbReference type="PANTHER" id="PTHR44757">
    <property type="entry name" value="DIGUANYLATE CYCLASE DGCP"/>
    <property type="match status" value="1"/>
</dbReference>
<evidence type="ECO:0000256" key="1">
    <source>
        <dbReference type="SAM" id="Phobius"/>
    </source>
</evidence>
<dbReference type="Gene3D" id="3.30.70.270">
    <property type="match status" value="1"/>
</dbReference>
<feature type="transmembrane region" description="Helical" evidence="1">
    <location>
        <begin position="87"/>
        <end position="114"/>
    </location>
</feature>
<dbReference type="InterPro" id="IPR001633">
    <property type="entry name" value="EAL_dom"/>
</dbReference>
<feature type="transmembrane region" description="Helical" evidence="1">
    <location>
        <begin position="126"/>
        <end position="146"/>
    </location>
</feature>
<dbReference type="NCBIfam" id="TIGR00254">
    <property type="entry name" value="GGDEF"/>
    <property type="match status" value="1"/>
</dbReference>
<feature type="domain" description="EAL" evidence="2">
    <location>
        <begin position="335"/>
        <end position="588"/>
    </location>
</feature>
<dbReference type="CDD" id="cd01949">
    <property type="entry name" value="GGDEF"/>
    <property type="match status" value="1"/>
</dbReference>
<keyword evidence="5" id="KW-1185">Reference proteome</keyword>
<proteinExistence type="predicted"/>
<organism evidence="4 5">
    <name type="scientific">Pseudoalteromonas spongiae</name>
    <dbReference type="NCBI Taxonomy" id="298657"/>
    <lineage>
        <taxon>Bacteria</taxon>
        <taxon>Pseudomonadati</taxon>
        <taxon>Pseudomonadota</taxon>
        <taxon>Gammaproteobacteria</taxon>
        <taxon>Alteromonadales</taxon>
        <taxon>Pseudoalteromonadaceae</taxon>
        <taxon>Pseudoalteromonas</taxon>
    </lineage>
</organism>
<protein>
    <submittedName>
        <fullName evidence="4">EAL domain-containing protein</fullName>
    </submittedName>
</protein>
<dbReference type="InterPro" id="IPR052155">
    <property type="entry name" value="Biofilm_reg_signaling"/>
</dbReference>
<dbReference type="SUPFAM" id="SSF141868">
    <property type="entry name" value="EAL domain-like"/>
    <property type="match status" value="1"/>
</dbReference>
<dbReference type="InterPro" id="IPR029787">
    <property type="entry name" value="Nucleotide_cyclase"/>
</dbReference>
<sequence length="595" mass="66706">MRFFSVTALLTTVFFAIWCITVFVIFRFDQPVLAQFGYTLFAGFSAAAYLAKSTKLKQAFACISLASIVLVGSLFQLDIEVIEEVYILIPLLYVMTFPGSLFPILAAFLLLTAYIPSFSSAIFADVLEDAAELIFITIFATIMAFFQKRSRDQMKLFRKESYTDYLTGLSNRKHFLETLARCISKCEHNKQLNFALLVVDLDGFKNLNDRIGHIAGDSALKLVANRFATLANDDYRVFRTGGDEFAFICLPKEDVKPYATSLAQQIIAQSKSRYVCKEKKYTLSASIGIAIMPNDAQDSETLCSYTDLAMYKAKREGKNTYYFYQPSLSESATRRYTLETDLKSAIQNGQMSLYYQPKVCAKNSVIMSAEALLRWHHPSLGFISPCEFIPIAEQTGQIIAIGNWVIKEASMQALKWQQVAHFERIAVNVSAIQLAQDDFIEQTLATLNETGCPPSLIEIEQTESALMDKMQENIQVLSALKQAGFTLSLDDFGTAYSSLSQLSQLPIDVLKIDKSFVDNCATCERAHMVVKTIIQLANNLGMHTIAEGVETQAQLDVLNSEGCYMYQGYYFAKPLPQNEFEQVLESQSLVRVGTH</sequence>
<evidence type="ECO:0000313" key="4">
    <source>
        <dbReference type="EMBL" id="MEI4551779.1"/>
    </source>
</evidence>
<dbReference type="PROSITE" id="PS50883">
    <property type="entry name" value="EAL"/>
    <property type="match status" value="1"/>
</dbReference>
<dbReference type="PROSITE" id="PS50887">
    <property type="entry name" value="GGDEF"/>
    <property type="match status" value="1"/>
</dbReference>
<dbReference type="SUPFAM" id="SSF55073">
    <property type="entry name" value="Nucleotide cyclase"/>
    <property type="match status" value="1"/>
</dbReference>
<reference evidence="4 5" key="1">
    <citation type="submission" date="2023-12" db="EMBL/GenBank/DDBJ databases">
        <title>Friends and Foes: Symbiotic and Algicidal bacterial influence on Karenia brevis blooms.</title>
        <authorList>
            <person name="Fei C."/>
            <person name="Mohamed A.R."/>
            <person name="Booker A."/>
            <person name="Arshad M."/>
            <person name="Klass S."/>
            <person name="Ahn S."/>
            <person name="Gilbert P.M."/>
            <person name="Heil C.A."/>
            <person name="Martinez J.M."/>
            <person name="Amin S.A."/>
        </authorList>
    </citation>
    <scope>NUCLEOTIDE SEQUENCE [LARGE SCALE GENOMIC DNA]</scope>
    <source>
        <strain evidence="4 5">CE15</strain>
    </source>
</reference>
<evidence type="ECO:0000259" key="2">
    <source>
        <dbReference type="PROSITE" id="PS50883"/>
    </source>
</evidence>
<dbReference type="PANTHER" id="PTHR44757:SF2">
    <property type="entry name" value="BIOFILM ARCHITECTURE MAINTENANCE PROTEIN MBAA"/>
    <property type="match status" value="1"/>
</dbReference>
<name>A0ABU8EXR8_9GAMM</name>
<dbReference type="Pfam" id="PF00563">
    <property type="entry name" value="EAL"/>
    <property type="match status" value="1"/>
</dbReference>
<evidence type="ECO:0000259" key="3">
    <source>
        <dbReference type="PROSITE" id="PS50887"/>
    </source>
</evidence>
<dbReference type="InterPro" id="IPR035919">
    <property type="entry name" value="EAL_sf"/>
</dbReference>
<feature type="transmembrane region" description="Helical" evidence="1">
    <location>
        <begin position="32"/>
        <end position="51"/>
    </location>
</feature>
<evidence type="ECO:0000313" key="5">
    <source>
        <dbReference type="Proteomes" id="UP001382455"/>
    </source>
</evidence>
<feature type="transmembrane region" description="Helical" evidence="1">
    <location>
        <begin position="58"/>
        <end position="75"/>
    </location>
</feature>
<accession>A0ABU8EXR8</accession>
<dbReference type="EMBL" id="JBAWKS010000002">
    <property type="protein sequence ID" value="MEI4551779.1"/>
    <property type="molecule type" value="Genomic_DNA"/>
</dbReference>
<dbReference type="RefSeq" id="WP_336436697.1">
    <property type="nucleotide sequence ID" value="NZ_JBAWKS010000002.1"/>
</dbReference>
<dbReference type="Pfam" id="PF00990">
    <property type="entry name" value="GGDEF"/>
    <property type="match status" value="1"/>
</dbReference>
<feature type="transmembrane region" description="Helical" evidence="1">
    <location>
        <begin position="7"/>
        <end position="26"/>
    </location>
</feature>
<feature type="domain" description="GGDEF" evidence="3">
    <location>
        <begin position="192"/>
        <end position="326"/>
    </location>
</feature>
<dbReference type="InterPro" id="IPR043128">
    <property type="entry name" value="Rev_trsase/Diguanyl_cyclase"/>
</dbReference>
<comment type="caution">
    <text evidence="4">The sequence shown here is derived from an EMBL/GenBank/DDBJ whole genome shotgun (WGS) entry which is preliminary data.</text>
</comment>
<dbReference type="SMART" id="SM00052">
    <property type="entry name" value="EAL"/>
    <property type="match status" value="1"/>
</dbReference>
<dbReference type="SMART" id="SM00267">
    <property type="entry name" value="GGDEF"/>
    <property type="match status" value="1"/>
</dbReference>
<keyword evidence="1" id="KW-0812">Transmembrane</keyword>
<dbReference type="InterPro" id="IPR000160">
    <property type="entry name" value="GGDEF_dom"/>
</dbReference>
<dbReference type="Proteomes" id="UP001382455">
    <property type="component" value="Unassembled WGS sequence"/>
</dbReference>
<keyword evidence="1" id="KW-0472">Membrane</keyword>
<gene>
    <name evidence="4" type="ORF">WAE96_19040</name>
</gene>
<keyword evidence="1" id="KW-1133">Transmembrane helix</keyword>
<dbReference type="Gene3D" id="3.20.20.450">
    <property type="entry name" value="EAL domain"/>
    <property type="match status" value="1"/>
</dbReference>
<dbReference type="CDD" id="cd01948">
    <property type="entry name" value="EAL"/>
    <property type="match status" value="1"/>
</dbReference>